<name>A0A0C2CSM6_9BACT</name>
<accession>A0A0C2CSM6</accession>
<dbReference type="InterPro" id="IPR006311">
    <property type="entry name" value="TAT_signal"/>
</dbReference>
<comment type="caution">
    <text evidence="1">The sequence shown here is derived from an EMBL/GenBank/DDBJ whole genome shotgun (WGS) entry which is preliminary data.</text>
</comment>
<dbReference type="Proteomes" id="UP000031599">
    <property type="component" value="Unassembled WGS sequence"/>
</dbReference>
<organism evidence="1 2">
    <name type="scientific">Enhygromyxa salina</name>
    <dbReference type="NCBI Taxonomy" id="215803"/>
    <lineage>
        <taxon>Bacteria</taxon>
        <taxon>Pseudomonadati</taxon>
        <taxon>Myxococcota</taxon>
        <taxon>Polyangia</taxon>
        <taxon>Nannocystales</taxon>
        <taxon>Nannocystaceae</taxon>
        <taxon>Enhygromyxa</taxon>
    </lineage>
</organism>
<evidence type="ECO:0000313" key="1">
    <source>
        <dbReference type="EMBL" id="KIG14176.1"/>
    </source>
</evidence>
<dbReference type="PROSITE" id="PS51318">
    <property type="entry name" value="TAT"/>
    <property type="match status" value="1"/>
</dbReference>
<proteinExistence type="predicted"/>
<dbReference type="AlphaFoldDB" id="A0A0C2CSM6"/>
<dbReference type="EMBL" id="JMCC02000077">
    <property type="protein sequence ID" value="KIG14176.1"/>
    <property type="molecule type" value="Genomic_DNA"/>
</dbReference>
<evidence type="ECO:0000313" key="2">
    <source>
        <dbReference type="Proteomes" id="UP000031599"/>
    </source>
</evidence>
<reference evidence="1 2" key="1">
    <citation type="submission" date="2014-12" db="EMBL/GenBank/DDBJ databases">
        <title>Genome assembly of Enhygromyxa salina DSM 15201.</title>
        <authorList>
            <person name="Sharma G."/>
            <person name="Subramanian S."/>
        </authorList>
    </citation>
    <scope>NUCLEOTIDE SEQUENCE [LARGE SCALE GENOMIC DNA]</scope>
    <source>
        <strain evidence="1 2">DSM 15201</strain>
    </source>
</reference>
<protein>
    <recommendedName>
        <fullName evidence="3">DUF3347 domain-containing protein</fullName>
    </recommendedName>
</protein>
<gene>
    <name evidence="1" type="ORF">DB30_07034</name>
</gene>
<evidence type="ECO:0008006" key="3">
    <source>
        <dbReference type="Google" id="ProtNLM"/>
    </source>
</evidence>
<sequence>MKIGIRGPALYPTRARLWYPQTVTQALARAITRRAWLRGCAAGIASASVLACRTKPAELAPDGTMLTPYLGIGEVLAADQLEGIAQLGAQLVVASEAHSEEPGVAEMLAAAGRIGGANISSTRLAYRKLSEGMIAWLAAHPDQRAGLVLVHCPMAFTNEGAYWVQRSGQLFNPYEGAMMLRCGAKLAWEDHRRGAPPAGNVELEGMDT</sequence>